<dbReference type="InterPro" id="IPR023365">
    <property type="entry name" value="Sortase_dom-sf"/>
</dbReference>
<dbReference type="NCBIfam" id="TIGR01076">
    <property type="entry name" value="sortase_fam"/>
    <property type="match status" value="1"/>
</dbReference>
<dbReference type="KEGG" id="wne:PIG85_05915"/>
<name>A0AB38XLN9_9ACTO</name>
<feature type="active site" description="Acyl-thioester intermediate" evidence="2">
    <location>
        <position position="216"/>
    </location>
</feature>
<dbReference type="InterPro" id="IPR042002">
    <property type="entry name" value="Sortase_C"/>
</dbReference>
<dbReference type="SUPFAM" id="SSF63817">
    <property type="entry name" value="Sortase"/>
    <property type="match status" value="1"/>
</dbReference>
<proteinExistence type="predicted"/>
<dbReference type="Proteomes" id="UP001211044">
    <property type="component" value="Chromosome"/>
</dbReference>
<evidence type="ECO:0000256" key="2">
    <source>
        <dbReference type="PIRSR" id="PIRSR605754-1"/>
    </source>
</evidence>
<evidence type="ECO:0000256" key="1">
    <source>
        <dbReference type="ARBA" id="ARBA00022801"/>
    </source>
</evidence>
<evidence type="ECO:0000313" key="4">
    <source>
        <dbReference type="EMBL" id="WCE45206.1"/>
    </source>
</evidence>
<dbReference type="AlphaFoldDB" id="A0AB38XLN9"/>
<evidence type="ECO:0000256" key="3">
    <source>
        <dbReference type="SAM" id="Phobius"/>
    </source>
</evidence>
<keyword evidence="3" id="KW-0812">Transmembrane</keyword>
<dbReference type="Pfam" id="PF04203">
    <property type="entry name" value="Sortase"/>
    <property type="match status" value="1"/>
</dbReference>
<sequence length="284" mass="31620">MKKGVDTWRSRFVTVLLTVMGIIVLAYPVVASQWNNARQQAVARQYAVSERQVPPQLLERSLARAEQYNRQVPGAPILDPWLARVSKTNNPYQEYLHQLNLLPEMGRLIIPKAHINLSIYHGTTEDTLQKGIGHLYGSSLPVGGVGTHAVLTGHSGLSSATLLDNLSSVRRADEMYVQVAGRKLKYQVHSIQVVRPNEVSSLARVPNKDLLTVITCTPYGINSHRLLVTGHKVPLDPKGLPEVTGMRWSWWMILIICICVVAALLLMRWLVKKTAKDKLEGGKS</sequence>
<dbReference type="RefSeq" id="WP_004805092.1">
    <property type="nucleotide sequence ID" value="NZ_CP116394.1"/>
</dbReference>
<dbReference type="CDD" id="cd05827">
    <property type="entry name" value="Sortase_C"/>
    <property type="match status" value="1"/>
</dbReference>
<evidence type="ECO:0000313" key="5">
    <source>
        <dbReference type="Proteomes" id="UP001211044"/>
    </source>
</evidence>
<keyword evidence="3" id="KW-0472">Membrane</keyword>
<dbReference type="NCBIfam" id="NF033745">
    <property type="entry name" value="class_C_sortase"/>
    <property type="match status" value="1"/>
</dbReference>
<keyword evidence="3" id="KW-1133">Transmembrane helix</keyword>
<feature type="active site" description="Proton donor/acceptor" evidence="2">
    <location>
        <position position="154"/>
    </location>
</feature>
<feature type="transmembrane region" description="Helical" evidence="3">
    <location>
        <begin position="12"/>
        <end position="30"/>
    </location>
</feature>
<reference evidence="4" key="1">
    <citation type="submission" date="2023-01" db="EMBL/GenBank/DDBJ databases">
        <title>Comparative Genomic Analysis of the Clinically-Derived Winkia Strain NY0527 Provides Evidence into the Taxonomic Reassignment of Winkia neuii and Characterizes Their Virulence Traits.</title>
        <authorList>
            <person name="Cai X."/>
            <person name="Peng Y."/>
            <person name="Li M."/>
            <person name="Qiu Y."/>
            <person name="Wang Y."/>
            <person name="Xu L."/>
            <person name="Hou Q."/>
        </authorList>
    </citation>
    <scope>NUCLEOTIDE SEQUENCE</scope>
    <source>
        <strain evidence="4">NY0527</strain>
    </source>
</reference>
<gene>
    <name evidence="4" type="ORF">PIG85_05915</name>
</gene>
<protein>
    <submittedName>
        <fullName evidence="4">Class C sortase</fullName>
    </submittedName>
</protein>
<keyword evidence="1" id="KW-0378">Hydrolase</keyword>
<organism evidence="4 5">
    <name type="scientific">Winkia neuii subsp. anitrata</name>
    <dbReference type="NCBI Taxonomy" id="29318"/>
    <lineage>
        <taxon>Bacteria</taxon>
        <taxon>Bacillati</taxon>
        <taxon>Actinomycetota</taxon>
        <taxon>Actinomycetes</taxon>
        <taxon>Actinomycetales</taxon>
        <taxon>Actinomycetaceae</taxon>
        <taxon>Winkia</taxon>
    </lineage>
</organism>
<feature type="transmembrane region" description="Helical" evidence="3">
    <location>
        <begin position="248"/>
        <end position="271"/>
    </location>
</feature>
<dbReference type="EMBL" id="CP116394">
    <property type="protein sequence ID" value="WCE45206.1"/>
    <property type="molecule type" value="Genomic_DNA"/>
</dbReference>
<dbReference type="GO" id="GO:0016787">
    <property type="term" value="F:hydrolase activity"/>
    <property type="evidence" value="ECO:0007669"/>
    <property type="project" value="UniProtKB-KW"/>
</dbReference>
<dbReference type="InterPro" id="IPR005754">
    <property type="entry name" value="Sortase"/>
</dbReference>
<accession>A0AB38XLN9</accession>
<dbReference type="Gene3D" id="2.40.260.10">
    <property type="entry name" value="Sortase"/>
    <property type="match status" value="1"/>
</dbReference>